<name>A0ACC3YCI9_COLTU</name>
<reference evidence="1 2" key="1">
    <citation type="journal article" date="2020" name="Phytopathology">
        <title>Genome Sequence Resources of Colletotrichum truncatum, C. plurivorum, C. musicola, and C. sojae: Four Species Pathogenic to Soybean (Glycine max).</title>
        <authorList>
            <person name="Rogerio F."/>
            <person name="Boufleur T.R."/>
            <person name="Ciampi-Guillardi M."/>
            <person name="Sukno S.A."/>
            <person name="Thon M.R."/>
            <person name="Massola Junior N.S."/>
            <person name="Baroncelli R."/>
        </authorList>
    </citation>
    <scope>NUCLEOTIDE SEQUENCE [LARGE SCALE GENOMIC DNA]</scope>
    <source>
        <strain evidence="1 2">CMES1059</strain>
    </source>
</reference>
<dbReference type="EMBL" id="VUJX02000016">
    <property type="protein sequence ID" value="KAL0929525.1"/>
    <property type="molecule type" value="Genomic_DNA"/>
</dbReference>
<dbReference type="Proteomes" id="UP000805649">
    <property type="component" value="Unassembled WGS sequence"/>
</dbReference>
<proteinExistence type="predicted"/>
<organism evidence="1 2">
    <name type="scientific">Colletotrichum truncatum</name>
    <name type="common">Anthracnose fungus</name>
    <name type="synonym">Colletotrichum capsici</name>
    <dbReference type="NCBI Taxonomy" id="5467"/>
    <lineage>
        <taxon>Eukaryota</taxon>
        <taxon>Fungi</taxon>
        <taxon>Dikarya</taxon>
        <taxon>Ascomycota</taxon>
        <taxon>Pezizomycotina</taxon>
        <taxon>Sordariomycetes</taxon>
        <taxon>Hypocreomycetidae</taxon>
        <taxon>Glomerellales</taxon>
        <taxon>Glomerellaceae</taxon>
        <taxon>Colletotrichum</taxon>
        <taxon>Colletotrichum truncatum species complex</taxon>
    </lineage>
</organism>
<accession>A0ACC3YCI9</accession>
<gene>
    <name evidence="1" type="ORF">CTRU02_215424</name>
</gene>
<protein>
    <submittedName>
        <fullName evidence="1">C-x8-C-x5-C-x3-H type zinc finger protein</fullName>
    </submittedName>
</protein>
<evidence type="ECO:0000313" key="1">
    <source>
        <dbReference type="EMBL" id="KAL0929525.1"/>
    </source>
</evidence>
<evidence type="ECO:0000313" key="2">
    <source>
        <dbReference type="Proteomes" id="UP000805649"/>
    </source>
</evidence>
<comment type="caution">
    <text evidence="1">The sequence shown here is derived from an EMBL/GenBank/DDBJ whole genome shotgun (WGS) entry which is preliminary data.</text>
</comment>
<sequence length="486" mass="54174">MDNGVDLFAYTQKLEICRDSDRTRDLIIQDLMRRFDLLQHLYNEKCGDLENEVESRRMWQTKADNVAKELTHQVKANESSPFIFAIIDGDGAIFQEALLRRGAEGGAEAGHFLCTELKKQVASANPNVATEDWNVILQVVLNIDGLAKRLHASDIIPNTANERTLAEFGRGLGRAQPLFSFIDVGSGKESADHKIRETLRVMVRVNQCRHIFFGPCHDNGYLPVLEPYKLDHTVAGKLTLVETTPAEEGFKRLGFPMISLKSIFMPEKLSERVTRPAAGDMIPPAGPTAALARPLVIMTKTEPVNNCGSAKAVTANPSNSPKQPLNGSETSTSWSAVTNSSSTIVIDISPAKRAPVLKYYLLNKDGQRVDEELSEINPAAESSFNGKVKKHETNFCNYYHLRNNCKNLACQYIHGDKLSQGELLSRGIPCSMGSNCVDIDCTSGHHCRWLRDCHHKYCRFEGYHDIDSTPRVKVFSDQSRKVINKL</sequence>
<keyword evidence="2" id="KW-1185">Reference proteome</keyword>